<dbReference type="AlphaFoldDB" id="A0AAN7JLV6"/>
<gene>
    <name evidence="2" type="ORF">SAY87_014689</name>
</gene>
<evidence type="ECO:0000313" key="3">
    <source>
        <dbReference type="Proteomes" id="UP001345219"/>
    </source>
</evidence>
<dbReference type="Proteomes" id="UP001345219">
    <property type="component" value="Chromosome 12"/>
</dbReference>
<feature type="signal peptide" evidence="1">
    <location>
        <begin position="1"/>
        <end position="24"/>
    </location>
</feature>
<organism evidence="2 3">
    <name type="scientific">Trapa incisa</name>
    <dbReference type="NCBI Taxonomy" id="236973"/>
    <lineage>
        <taxon>Eukaryota</taxon>
        <taxon>Viridiplantae</taxon>
        <taxon>Streptophyta</taxon>
        <taxon>Embryophyta</taxon>
        <taxon>Tracheophyta</taxon>
        <taxon>Spermatophyta</taxon>
        <taxon>Magnoliopsida</taxon>
        <taxon>eudicotyledons</taxon>
        <taxon>Gunneridae</taxon>
        <taxon>Pentapetalae</taxon>
        <taxon>rosids</taxon>
        <taxon>malvids</taxon>
        <taxon>Myrtales</taxon>
        <taxon>Lythraceae</taxon>
        <taxon>Trapa</taxon>
    </lineage>
</organism>
<sequence length="84" mass="8906">MAGLRMPTALLLVSALVLVQRSLPLEARKTRMEHGHNMPSHFHLPSGGSEITAFPAAAAVLPHWPVASDGRVLHESVPSPAIGN</sequence>
<reference evidence="2 3" key="1">
    <citation type="journal article" date="2023" name="Hortic Res">
        <title>Pangenome of water caltrop reveals structural variations and asymmetric subgenome divergence after allopolyploidization.</title>
        <authorList>
            <person name="Zhang X."/>
            <person name="Chen Y."/>
            <person name="Wang L."/>
            <person name="Yuan Y."/>
            <person name="Fang M."/>
            <person name="Shi L."/>
            <person name="Lu R."/>
            <person name="Comes H.P."/>
            <person name="Ma Y."/>
            <person name="Chen Y."/>
            <person name="Huang G."/>
            <person name="Zhou Y."/>
            <person name="Zheng Z."/>
            <person name="Qiu Y."/>
        </authorList>
    </citation>
    <scope>NUCLEOTIDE SEQUENCE [LARGE SCALE GENOMIC DNA]</scope>
    <source>
        <tissue evidence="2">Roots</tissue>
    </source>
</reference>
<name>A0AAN7JLV6_9MYRT</name>
<evidence type="ECO:0000313" key="2">
    <source>
        <dbReference type="EMBL" id="KAK4748103.1"/>
    </source>
</evidence>
<keyword evidence="3" id="KW-1185">Reference proteome</keyword>
<evidence type="ECO:0000256" key="1">
    <source>
        <dbReference type="SAM" id="SignalP"/>
    </source>
</evidence>
<protein>
    <submittedName>
        <fullName evidence="2">Uncharacterized protein</fullName>
    </submittedName>
</protein>
<feature type="chain" id="PRO_5042915514" evidence="1">
    <location>
        <begin position="25"/>
        <end position="84"/>
    </location>
</feature>
<accession>A0AAN7JLV6</accession>
<proteinExistence type="predicted"/>
<comment type="caution">
    <text evidence="2">The sequence shown here is derived from an EMBL/GenBank/DDBJ whole genome shotgun (WGS) entry which is preliminary data.</text>
</comment>
<dbReference type="EMBL" id="JAXIOK010000019">
    <property type="protein sequence ID" value="KAK4748103.1"/>
    <property type="molecule type" value="Genomic_DNA"/>
</dbReference>
<keyword evidence="1" id="KW-0732">Signal</keyword>